<keyword evidence="6" id="KW-1185">Reference proteome</keyword>
<dbReference type="InterPro" id="IPR050682">
    <property type="entry name" value="ModA/WtpA"/>
</dbReference>
<keyword evidence="3 4" id="KW-0732">Signal</keyword>
<dbReference type="PANTHER" id="PTHR30632">
    <property type="entry name" value="MOLYBDATE-BINDING PERIPLASMIC PROTEIN"/>
    <property type="match status" value="1"/>
</dbReference>
<proteinExistence type="inferred from homology"/>
<protein>
    <submittedName>
        <fullName evidence="5">Molybdate ABC transporter substrate-binding protein</fullName>
    </submittedName>
</protein>
<feature type="signal peptide" evidence="4">
    <location>
        <begin position="1"/>
        <end position="23"/>
    </location>
</feature>
<dbReference type="Proteomes" id="UP000649799">
    <property type="component" value="Unassembled WGS sequence"/>
</dbReference>
<accession>A0ABX0H963</accession>
<comment type="caution">
    <text evidence="5">The sequence shown here is derived from an EMBL/GenBank/DDBJ whole genome shotgun (WGS) entry which is preliminary data.</text>
</comment>
<gene>
    <name evidence="5" type="primary">modA</name>
    <name evidence="5" type="ORF">G9Q97_08035</name>
</gene>
<evidence type="ECO:0000256" key="4">
    <source>
        <dbReference type="SAM" id="SignalP"/>
    </source>
</evidence>
<evidence type="ECO:0000256" key="3">
    <source>
        <dbReference type="ARBA" id="ARBA00022729"/>
    </source>
</evidence>
<sequence>MHSCKKLLVFFVGALMVFQCAMAQTEKPVLVAAASDLKFALDSIITVFSETNQVMVRPIYGSSGKLYEQISNQAPFHIFMSADVTYPKLLEEKALTSSAIYLYGLGRLVVWSRKMDTAPLGITAFQQAGVKKIAIANPDHAPYGQRAVEALTYYKMYDSLSSRLVLGENISQAAQFVSTGAADAGIIALSLALSPTMKRYQTSYFLIPEESHQPLLQGAVMTRHGANSKGAASFMAFLKTQTAKNILNYFGFNQPEG</sequence>
<dbReference type="PANTHER" id="PTHR30632:SF14">
    <property type="entry name" value="TUNGSTATE_MOLYBDATE_CHROMATE-BINDING PROTEIN MODA"/>
    <property type="match status" value="1"/>
</dbReference>
<dbReference type="EMBL" id="JAANYN010000003">
    <property type="protein sequence ID" value="NHE56761.1"/>
    <property type="molecule type" value="Genomic_DNA"/>
</dbReference>
<dbReference type="CDD" id="cd13539">
    <property type="entry name" value="PBP2_AvModA"/>
    <property type="match status" value="1"/>
</dbReference>
<name>A0ABX0H963_9BACT</name>
<comment type="similarity">
    <text evidence="1">Belongs to the bacterial solute-binding protein ModA family.</text>
</comment>
<reference evidence="5 6" key="1">
    <citation type="submission" date="2020-03" db="EMBL/GenBank/DDBJ databases">
        <title>Cyclobacterium plantarum sp. nov., a marine bacterium isolated from a coastal-marine wetland.</title>
        <authorList>
            <person name="Sanchez-Porro C."/>
            <person name="Ventosa A."/>
            <person name="Amoozegar M."/>
        </authorList>
    </citation>
    <scope>NUCLEOTIDE SEQUENCE [LARGE SCALE GENOMIC DNA]</scope>
    <source>
        <strain evidence="5 6">GBPx2</strain>
    </source>
</reference>
<dbReference type="Pfam" id="PF13531">
    <property type="entry name" value="SBP_bac_11"/>
    <property type="match status" value="1"/>
</dbReference>
<dbReference type="InterPro" id="IPR044084">
    <property type="entry name" value="AvModA-like_subst-bd"/>
</dbReference>
<dbReference type="SUPFAM" id="SSF53850">
    <property type="entry name" value="Periplasmic binding protein-like II"/>
    <property type="match status" value="1"/>
</dbReference>
<evidence type="ECO:0000313" key="5">
    <source>
        <dbReference type="EMBL" id="NHE56761.1"/>
    </source>
</evidence>
<dbReference type="Gene3D" id="3.40.190.10">
    <property type="entry name" value="Periplasmic binding protein-like II"/>
    <property type="match status" value="2"/>
</dbReference>
<dbReference type="InterPro" id="IPR005950">
    <property type="entry name" value="ModA"/>
</dbReference>
<keyword evidence="2" id="KW-0479">Metal-binding</keyword>
<dbReference type="PIRSF" id="PIRSF004846">
    <property type="entry name" value="ModA"/>
    <property type="match status" value="1"/>
</dbReference>
<evidence type="ECO:0000256" key="2">
    <source>
        <dbReference type="ARBA" id="ARBA00022723"/>
    </source>
</evidence>
<organism evidence="5 6">
    <name type="scientific">Cyclobacterium plantarum</name>
    <dbReference type="NCBI Taxonomy" id="2716263"/>
    <lineage>
        <taxon>Bacteria</taxon>
        <taxon>Pseudomonadati</taxon>
        <taxon>Bacteroidota</taxon>
        <taxon>Cytophagia</taxon>
        <taxon>Cytophagales</taxon>
        <taxon>Cyclobacteriaceae</taxon>
        <taxon>Cyclobacterium</taxon>
    </lineage>
</organism>
<evidence type="ECO:0000256" key="1">
    <source>
        <dbReference type="ARBA" id="ARBA00009175"/>
    </source>
</evidence>
<dbReference type="RefSeq" id="WP_166145331.1">
    <property type="nucleotide sequence ID" value="NZ_JAANYN010000003.1"/>
</dbReference>
<feature type="chain" id="PRO_5046796161" evidence="4">
    <location>
        <begin position="24"/>
        <end position="257"/>
    </location>
</feature>
<dbReference type="NCBIfam" id="TIGR01256">
    <property type="entry name" value="modA"/>
    <property type="match status" value="1"/>
</dbReference>
<evidence type="ECO:0000313" key="6">
    <source>
        <dbReference type="Proteomes" id="UP000649799"/>
    </source>
</evidence>